<dbReference type="AlphaFoldDB" id="A0A4Q9M7B4"/>
<keyword evidence="7" id="KW-0560">Oxidoreductase</keyword>
<dbReference type="InterPro" id="IPR050121">
    <property type="entry name" value="Cytochrome_P450_monoxygenase"/>
</dbReference>
<accession>A0A4Q9M7B4</accession>
<dbReference type="SUPFAM" id="SSF48264">
    <property type="entry name" value="Cytochrome P450"/>
    <property type="match status" value="1"/>
</dbReference>
<keyword evidence="8" id="KW-0472">Membrane</keyword>
<evidence type="ECO:0000256" key="4">
    <source>
        <dbReference type="ARBA" id="ARBA00022723"/>
    </source>
</evidence>
<dbReference type="CDD" id="cd11059">
    <property type="entry name" value="CYP_fungal"/>
    <property type="match status" value="1"/>
</dbReference>
<dbReference type="InterPro" id="IPR036396">
    <property type="entry name" value="Cyt_P450_sf"/>
</dbReference>
<dbReference type="InterPro" id="IPR017972">
    <property type="entry name" value="Cyt_P450_CS"/>
</dbReference>
<keyword evidence="5 6" id="KW-0408">Iron</keyword>
<dbReference type="GO" id="GO:0020037">
    <property type="term" value="F:heme binding"/>
    <property type="evidence" value="ECO:0007669"/>
    <property type="project" value="InterPro"/>
</dbReference>
<evidence type="ECO:0000256" key="1">
    <source>
        <dbReference type="ARBA" id="ARBA00001971"/>
    </source>
</evidence>
<keyword evidence="4 6" id="KW-0479">Metal-binding</keyword>
<proteinExistence type="inferred from homology"/>
<evidence type="ECO:0000256" key="2">
    <source>
        <dbReference type="ARBA" id="ARBA00005179"/>
    </source>
</evidence>
<keyword evidence="6 7" id="KW-0349">Heme</keyword>
<comment type="similarity">
    <text evidence="3 7">Belongs to the cytochrome P450 family.</text>
</comment>
<dbReference type="GO" id="GO:0016705">
    <property type="term" value="F:oxidoreductase activity, acting on paired donors, with incorporation or reduction of molecular oxygen"/>
    <property type="evidence" value="ECO:0007669"/>
    <property type="project" value="InterPro"/>
</dbReference>
<dbReference type="PRINTS" id="PR00465">
    <property type="entry name" value="EP450IV"/>
</dbReference>
<evidence type="ECO:0000256" key="7">
    <source>
        <dbReference type="RuleBase" id="RU000461"/>
    </source>
</evidence>
<evidence type="ECO:0000256" key="6">
    <source>
        <dbReference type="PIRSR" id="PIRSR602403-1"/>
    </source>
</evidence>
<dbReference type="Gene3D" id="1.10.630.10">
    <property type="entry name" value="Cytochrome P450"/>
    <property type="match status" value="1"/>
</dbReference>
<evidence type="ECO:0000313" key="9">
    <source>
        <dbReference type="EMBL" id="TBU21998.1"/>
    </source>
</evidence>
<dbReference type="InterPro" id="IPR001128">
    <property type="entry name" value="Cyt_P450"/>
</dbReference>
<keyword evidence="8" id="KW-0812">Transmembrane</keyword>
<feature type="binding site" description="axial binding residue" evidence="6">
    <location>
        <position position="428"/>
    </location>
    <ligand>
        <name>heme</name>
        <dbReference type="ChEBI" id="CHEBI:30413"/>
    </ligand>
    <ligandPart>
        <name>Fe</name>
        <dbReference type="ChEBI" id="CHEBI:18248"/>
    </ligandPart>
</feature>
<feature type="transmembrane region" description="Helical" evidence="8">
    <location>
        <begin position="6"/>
        <end position="27"/>
    </location>
</feature>
<dbReference type="GO" id="GO:0005506">
    <property type="term" value="F:iron ion binding"/>
    <property type="evidence" value="ECO:0007669"/>
    <property type="project" value="InterPro"/>
</dbReference>
<evidence type="ECO:0000256" key="3">
    <source>
        <dbReference type="ARBA" id="ARBA00010617"/>
    </source>
</evidence>
<protein>
    <submittedName>
        <fullName evidence="9">Cytochrome P450</fullName>
    </submittedName>
</protein>
<evidence type="ECO:0000256" key="8">
    <source>
        <dbReference type="SAM" id="Phobius"/>
    </source>
</evidence>
<dbReference type="PROSITE" id="PS00086">
    <property type="entry name" value="CYTOCHROME_P450"/>
    <property type="match status" value="1"/>
</dbReference>
<dbReference type="Proteomes" id="UP000292957">
    <property type="component" value="Unassembled WGS sequence"/>
</dbReference>
<dbReference type="OrthoDB" id="1470350at2759"/>
<name>A0A4Q9M7B4_9APHY</name>
<gene>
    <name evidence="9" type="ORF">BD311DRAFT_811846</name>
</gene>
<dbReference type="InterPro" id="IPR002403">
    <property type="entry name" value="Cyt_P450_E_grp-IV"/>
</dbReference>
<dbReference type="PANTHER" id="PTHR24305">
    <property type="entry name" value="CYTOCHROME P450"/>
    <property type="match status" value="1"/>
</dbReference>
<evidence type="ECO:0000256" key="5">
    <source>
        <dbReference type="ARBA" id="ARBA00023004"/>
    </source>
</evidence>
<organism evidence="9">
    <name type="scientific">Dichomitus squalens</name>
    <dbReference type="NCBI Taxonomy" id="114155"/>
    <lineage>
        <taxon>Eukaryota</taxon>
        <taxon>Fungi</taxon>
        <taxon>Dikarya</taxon>
        <taxon>Basidiomycota</taxon>
        <taxon>Agaricomycotina</taxon>
        <taxon>Agaricomycetes</taxon>
        <taxon>Polyporales</taxon>
        <taxon>Polyporaceae</taxon>
        <taxon>Dichomitus</taxon>
    </lineage>
</organism>
<dbReference type="EMBL" id="ML143563">
    <property type="protein sequence ID" value="TBU21998.1"/>
    <property type="molecule type" value="Genomic_DNA"/>
</dbReference>
<comment type="cofactor">
    <cofactor evidence="1 6">
        <name>heme</name>
        <dbReference type="ChEBI" id="CHEBI:30413"/>
    </cofactor>
</comment>
<keyword evidence="7" id="KW-0503">Monooxygenase</keyword>
<dbReference type="PRINTS" id="PR00385">
    <property type="entry name" value="P450"/>
</dbReference>
<dbReference type="GO" id="GO:0004497">
    <property type="term" value="F:monooxygenase activity"/>
    <property type="evidence" value="ECO:0007669"/>
    <property type="project" value="UniProtKB-KW"/>
</dbReference>
<dbReference type="PANTHER" id="PTHR24305:SF164">
    <property type="entry name" value="P450, PUTATIVE (EUROFUNG)-RELATED"/>
    <property type="match status" value="1"/>
</dbReference>
<dbReference type="Pfam" id="PF00067">
    <property type="entry name" value="p450"/>
    <property type="match status" value="1"/>
</dbReference>
<comment type="pathway">
    <text evidence="2">Secondary metabolite biosynthesis.</text>
</comment>
<keyword evidence="8" id="KW-1133">Transmembrane helix</keyword>
<reference evidence="9" key="1">
    <citation type="submission" date="2019-01" db="EMBL/GenBank/DDBJ databases">
        <title>Draft genome sequences of three monokaryotic isolates of the white-rot basidiomycete fungus Dichomitus squalens.</title>
        <authorList>
            <consortium name="DOE Joint Genome Institute"/>
            <person name="Lopez S.C."/>
            <person name="Andreopoulos B."/>
            <person name="Pangilinan J."/>
            <person name="Lipzen A."/>
            <person name="Riley R."/>
            <person name="Ahrendt S."/>
            <person name="Ng V."/>
            <person name="Barry K."/>
            <person name="Daum C."/>
            <person name="Grigoriev I.V."/>
            <person name="Hilden K.S."/>
            <person name="Makela M.R."/>
            <person name="de Vries R.P."/>
        </authorList>
    </citation>
    <scope>NUCLEOTIDE SEQUENCE [LARGE SCALE GENOMIC DNA]</scope>
    <source>
        <strain evidence="9">OM18370.1</strain>
    </source>
</reference>
<sequence>MPIVWTPLVSIEVLGFLIASIALYRLWFDPLARLPGPPICAITRLPLMYHEFSGSRRLFIHGLHMKYGPVVRIAPNEVSFATRQAMKEIYTSGGSGYDKTSFYSLFQHFGTKNMFSTLEKDEHAAVKKQFAERYSKLHVMKPDVSSVIQQTVDAFVTRATEHVGASVDIYDLLHCFGLDGVTGHLFSPSGLHSQTNDDDHELMKQLAYPSDLKRAYFRYYFPTLWWVYERLTGINKLRGDTNLIDAYVLETFHSGSVDPQTVLHKLRIVDARDPGRPMLLSVSECMDHIIAGIDTTSDALCFLMHHLSLPIPASRRVQEKLHEELVRNPGNSVDDLPYLDAVIKEGLRLLSPVTMSFPRVVPDGGRAVDNVQLPGGTIVSCQPYTLHRFDTEVFPDPDEFLPERWLAANGAVERNQLFFTFGAGGRGCIGRHLALLEMKLLVRDVYSTYRTRVAPDMTASMEPDDQVISTRPKDQKCLILFERLDV</sequence>